<dbReference type="GO" id="GO:0000287">
    <property type="term" value="F:magnesium ion binding"/>
    <property type="evidence" value="ECO:0007669"/>
    <property type="project" value="InterPro"/>
</dbReference>
<evidence type="ECO:0000256" key="4">
    <source>
        <dbReference type="ARBA" id="ARBA00022763"/>
    </source>
</evidence>
<evidence type="ECO:0000256" key="3">
    <source>
        <dbReference type="ARBA" id="ARBA00022722"/>
    </source>
</evidence>
<dbReference type="Proteomes" id="UP000792671">
    <property type="component" value="Genome"/>
</dbReference>
<dbReference type="GO" id="GO:0006281">
    <property type="term" value="P:DNA repair"/>
    <property type="evidence" value="ECO:0007669"/>
    <property type="project" value="UniProtKB-KW"/>
</dbReference>
<dbReference type="GO" id="GO:0004518">
    <property type="term" value="F:nuclease activity"/>
    <property type="evidence" value="ECO:0007669"/>
    <property type="project" value="UniProtKB-KW"/>
</dbReference>
<organism evidence="9 10">
    <name type="scientific">Mythimna separata entomopoxvirus 'L'</name>
    <dbReference type="NCBI Taxonomy" id="1293572"/>
    <lineage>
        <taxon>Viruses</taxon>
        <taxon>Varidnaviria</taxon>
        <taxon>Bamfordvirae</taxon>
        <taxon>Nucleocytoviricota</taxon>
        <taxon>Pokkesviricetes</taxon>
        <taxon>Chitovirales</taxon>
        <taxon>Poxviridae</taxon>
        <taxon>Entomopoxvirinae</taxon>
        <taxon>Betaentomopoxvirus</taxon>
        <taxon>Betaentomopoxvirus mseparata</taxon>
        <taxon>Mythimna separata entomopoxvirus</taxon>
    </lineage>
</organism>
<dbReference type="GO" id="GO:0000400">
    <property type="term" value="F:four-way junction DNA binding"/>
    <property type="evidence" value="ECO:0007669"/>
    <property type="project" value="InterPro"/>
</dbReference>
<dbReference type="InterPro" id="IPR036397">
    <property type="entry name" value="RNaseH_sf"/>
</dbReference>
<proteinExistence type="inferred from homology"/>
<dbReference type="GeneID" id="15613820"/>
<accession>A0A916P7K5</accession>
<keyword evidence="4" id="KW-0227">DNA damage</keyword>
<dbReference type="Pfam" id="PF04848">
    <property type="entry name" value="Pox_A22"/>
    <property type="match status" value="1"/>
</dbReference>
<comment type="similarity">
    <text evidence="2">Belongs to the RuvC family. Poxviruses-type subfamily.</text>
</comment>
<reference evidence="9 10" key="1">
    <citation type="journal article" date="2013" name="J. Virol.">
        <title>New Insights into the Evolution of Entomopoxvirinae from the Complete Genome Sequences of Four Entomopoxviruses Infecting Adoxophyes honmai, Choristoneura biennis, Choristoneura rosaceana, and Mythimna separata.</title>
        <authorList>
            <person name="Theze J."/>
            <person name="Takatsuka J."/>
            <person name="Li Z."/>
            <person name="Gallais J."/>
            <person name="Doucet D."/>
            <person name="Arif B."/>
            <person name="Nakai M."/>
            <person name="Herniou E.A."/>
        </authorList>
    </citation>
    <scope>NUCLEOTIDE SEQUENCE [LARGE SCALE GENOMIC DNA]</scope>
</reference>
<dbReference type="KEGG" id="vg:15613820"/>
<evidence type="ECO:0000256" key="7">
    <source>
        <dbReference type="ARBA" id="ARBA00023172"/>
    </source>
</evidence>
<evidence type="ECO:0000256" key="2">
    <source>
        <dbReference type="ARBA" id="ARBA00008810"/>
    </source>
</evidence>
<sequence length="161" mass="18970">MIILSIDVGIKNLGLSLISFNNYKCNIICIKESIPNISYKKLDKLYIKHHMNIVDTVIIEQQVKGNKNIFYYGFIYSYFESKNKKVYSVKPYTYNMKIESYRQRKKYTVNILKNIINNNIDNVLLLSNYTKYDDIADSLCLGLKWLKIDINNINLETMQIT</sequence>
<dbReference type="InterPro" id="IPR012337">
    <property type="entry name" value="RNaseH-like_sf"/>
</dbReference>
<dbReference type="RefSeq" id="YP_008003715.1">
    <property type="nucleotide sequence ID" value="NC_021246.1"/>
</dbReference>
<keyword evidence="3" id="KW-0540">Nuclease</keyword>
<keyword evidence="10" id="KW-1185">Reference proteome</keyword>
<dbReference type="InterPro" id="IPR006932">
    <property type="entry name" value="HJ-resolvase_A22"/>
</dbReference>
<gene>
    <name evidence="9" type="ORF">MYSEV_198</name>
</gene>
<name>A0A916P7K5_9POXV</name>
<dbReference type="OrthoDB" id="22170at10239"/>
<evidence type="ECO:0000313" key="9">
    <source>
        <dbReference type="EMBL" id="CCU56396.1"/>
    </source>
</evidence>
<evidence type="ECO:0000256" key="8">
    <source>
        <dbReference type="ARBA" id="ARBA00023204"/>
    </source>
</evidence>
<keyword evidence="8" id="KW-0234">DNA repair</keyword>
<keyword evidence="5" id="KW-0378">Hydrolase</keyword>
<dbReference type="GO" id="GO:0016788">
    <property type="term" value="F:hydrolase activity, acting on ester bonds"/>
    <property type="evidence" value="ECO:0007669"/>
    <property type="project" value="InterPro"/>
</dbReference>
<protein>
    <submittedName>
        <fullName evidence="9">Holliday junction resolvase</fullName>
    </submittedName>
</protein>
<comment type="cofactor">
    <cofactor evidence="1">
        <name>Mg(2+)</name>
        <dbReference type="ChEBI" id="CHEBI:18420"/>
    </cofactor>
</comment>
<dbReference type="EMBL" id="HF679134">
    <property type="protein sequence ID" value="CCU56396.1"/>
    <property type="molecule type" value="Genomic_DNA"/>
</dbReference>
<keyword evidence="7" id="KW-0233">DNA recombination</keyword>
<evidence type="ECO:0000256" key="1">
    <source>
        <dbReference type="ARBA" id="ARBA00001946"/>
    </source>
</evidence>
<dbReference type="SUPFAM" id="SSF53098">
    <property type="entry name" value="Ribonuclease H-like"/>
    <property type="match status" value="1"/>
</dbReference>
<dbReference type="Gene3D" id="3.30.420.10">
    <property type="entry name" value="Ribonuclease H-like superfamily/Ribonuclease H"/>
    <property type="match status" value="1"/>
</dbReference>
<evidence type="ECO:0000256" key="5">
    <source>
        <dbReference type="ARBA" id="ARBA00022801"/>
    </source>
</evidence>
<evidence type="ECO:0000256" key="6">
    <source>
        <dbReference type="ARBA" id="ARBA00022842"/>
    </source>
</evidence>
<dbReference type="GO" id="GO:0006310">
    <property type="term" value="P:DNA recombination"/>
    <property type="evidence" value="ECO:0007669"/>
    <property type="project" value="UniProtKB-KW"/>
</dbReference>
<keyword evidence="6" id="KW-0460">Magnesium</keyword>
<evidence type="ECO:0000313" key="10">
    <source>
        <dbReference type="Proteomes" id="UP000792671"/>
    </source>
</evidence>